<evidence type="ECO:0000259" key="4">
    <source>
        <dbReference type="PROSITE" id="PS50932"/>
    </source>
</evidence>
<keyword evidence="2" id="KW-0238">DNA-binding</keyword>
<keyword evidence="1" id="KW-0805">Transcription regulation</keyword>
<reference evidence="5 6" key="1">
    <citation type="journal article" date="2011" name="Stand. Genomic Sci.">
        <title>Non-contiguous finished genome sequence and contextual data of the filamentous soil bacterium Ktedonobacter racemifer type strain (SOSP1-21).</title>
        <authorList>
            <person name="Chang Y.J."/>
            <person name="Land M."/>
            <person name="Hauser L."/>
            <person name="Chertkov O."/>
            <person name="Del Rio T.G."/>
            <person name="Nolan M."/>
            <person name="Copeland A."/>
            <person name="Tice H."/>
            <person name="Cheng J.F."/>
            <person name="Lucas S."/>
            <person name="Han C."/>
            <person name="Goodwin L."/>
            <person name="Pitluck S."/>
            <person name="Ivanova N."/>
            <person name="Ovchinikova G."/>
            <person name="Pati A."/>
            <person name="Chen A."/>
            <person name="Palaniappan K."/>
            <person name="Mavromatis K."/>
            <person name="Liolios K."/>
            <person name="Brettin T."/>
            <person name="Fiebig A."/>
            <person name="Rohde M."/>
            <person name="Abt B."/>
            <person name="Goker M."/>
            <person name="Detter J.C."/>
            <person name="Woyke T."/>
            <person name="Bristow J."/>
            <person name="Eisen J.A."/>
            <person name="Markowitz V."/>
            <person name="Hugenholtz P."/>
            <person name="Kyrpides N.C."/>
            <person name="Klenk H.P."/>
            <person name="Lapidus A."/>
        </authorList>
    </citation>
    <scope>NUCLEOTIDE SEQUENCE [LARGE SCALE GENOMIC DNA]</scope>
    <source>
        <strain evidence="6">DSM 44963</strain>
    </source>
</reference>
<dbReference type="SUPFAM" id="SSF47413">
    <property type="entry name" value="lambda repressor-like DNA-binding domains"/>
    <property type="match status" value="1"/>
</dbReference>
<keyword evidence="6" id="KW-1185">Reference proteome</keyword>
<dbReference type="InterPro" id="IPR000843">
    <property type="entry name" value="HTH_LacI"/>
</dbReference>
<dbReference type="PANTHER" id="PTHR30146:SF109">
    <property type="entry name" value="HTH-TYPE TRANSCRIPTIONAL REGULATOR GALS"/>
    <property type="match status" value="1"/>
</dbReference>
<dbReference type="SMART" id="SM00354">
    <property type="entry name" value="HTH_LACI"/>
    <property type="match status" value="1"/>
</dbReference>
<evidence type="ECO:0000313" key="5">
    <source>
        <dbReference type="EMBL" id="EFH85871.1"/>
    </source>
</evidence>
<dbReference type="InParanoid" id="D6TR00"/>
<protein>
    <submittedName>
        <fullName evidence="5">Transcriptional regulator, LacI family</fullName>
    </submittedName>
</protein>
<feature type="domain" description="HTH lacI-type" evidence="4">
    <location>
        <begin position="16"/>
        <end position="70"/>
    </location>
</feature>
<dbReference type="CDD" id="cd01392">
    <property type="entry name" value="HTH_LacI"/>
    <property type="match status" value="1"/>
</dbReference>
<dbReference type="InterPro" id="IPR010982">
    <property type="entry name" value="Lambda_DNA-bd_dom_sf"/>
</dbReference>
<dbReference type="RefSeq" id="WP_007909685.1">
    <property type="nucleotide sequence ID" value="NZ_ADVG01000002.1"/>
</dbReference>
<dbReference type="EMBL" id="ADVG01000002">
    <property type="protein sequence ID" value="EFH85871.1"/>
    <property type="molecule type" value="Genomic_DNA"/>
</dbReference>
<dbReference type="Pfam" id="PF13377">
    <property type="entry name" value="Peripla_BP_3"/>
    <property type="match status" value="1"/>
</dbReference>
<dbReference type="Pfam" id="PF00356">
    <property type="entry name" value="LacI"/>
    <property type="match status" value="1"/>
</dbReference>
<dbReference type="STRING" id="485913.Krac_7124"/>
<dbReference type="GO" id="GO:0003700">
    <property type="term" value="F:DNA-binding transcription factor activity"/>
    <property type="evidence" value="ECO:0007669"/>
    <property type="project" value="TreeGrafter"/>
</dbReference>
<evidence type="ECO:0000256" key="1">
    <source>
        <dbReference type="ARBA" id="ARBA00023015"/>
    </source>
</evidence>
<keyword evidence="3" id="KW-0804">Transcription</keyword>
<dbReference type="PROSITE" id="PS00356">
    <property type="entry name" value="HTH_LACI_1"/>
    <property type="match status" value="1"/>
</dbReference>
<dbReference type="InterPro" id="IPR046335">
    <property type="entry name" value="LacI/GalR-like_sensor"/>
</dbReference>
<accession>D6TR00</accession>
<name>D6TR00_KTERA</name>
<sequence>MRQRETDKGGQMAREITIVDVADEAGVSYATVSRVINNKAHVSPEKRERVLRAMAQLGYVVNMQARSLAGGESRVVGLLVDYLSSSYMDEIIRGIDEALDAENYDLMLYTTHRRKTKESAYVTKLTRGLADGLLLILPRNAAAYLDTLRQRQFPHVIVDYLNNKQNVPSVSATNFRGAYDAMSFLLSLGHQRIGFITGTMELGSARDRLDGYHAALKDHGIPADPHLISEGNFMQPQGYQCAQELLSLSERPTAIFASNDMMAFGVMEAARERGLRLPEDLSIVGFDDIPQASYVHPALTTIRQPLEEMGRSAAHLLLKYIAHPNAEIERIELPTHLIIRESCQALSFTS</sequence>
<proteinExistence type="predicted"/>
<dbReference type="GO" id="GO:0000976">
    <property type="term" value="F:transcription cis-regulatory region binding"/>
    <property type="evidence" value="ECO:0007669"/>
    <property type="project" value="TreeGrafter"/>
</dbReference>
<dbReference type="SUPFAM" id="SSF53822">
    <property type="entry name" value="Periplasmic binding protein-like I"/>
    <property type="match status" value="1"/>
</dbReference>
<dbReference type="InterPro" id="IPR028082">
    <property type="entry name" value="Peripla_BP_I"/>
</dbReference>
<dbReference type="Proteomes" id="UP000004508">
    <property type="component" value="Unassembled WGS sequence"/>
</dbReference>
<dbReference type="PROSITE" id="PS50044">
    <property type="entry name" value="SIGMA54_3"/>
    <property type="match status" value="1"/>
</dbReference>
<dbReference type="Gene3D" id="1.10.260.40">
    <property type="entry name" value="lambda repressor-like DNA-binding domains"/>
    <property type="match status" value="1"/>
</dbReference>
<evidence type="ECO:0000256" key="3">
    <source>
        <dbReference type="ARBA" id="ARBA00023163"/>
    </source>
</evidence>
<dbReference type="Gene3D" id="3.40.50.2300">
    <property type="match status" value="2"/>
</dbReference>
<evidence type="ECO:0000256" key="2">
    <source>
        <dbReference type="ARBA" id="ARBA00023125"/>
    </source>
</evidence>
<dbReference type="eggNOG" id="COG1609">
    <property type="taxonomic scope" value="Bacteria"/>
</dbReference>
<gene>
    <name evidence="5" type="ORF">Krac_7124</name>
</gene>
<dbReference type="PANTHER" id="PTHR30146">
    <property type="entry name" value="LACI-RELATED TRANSCRIPTIONAL REPRESSOR"/>
    <property type="match status" value="1"/>
</dbReference>
<dbReference type="PRINTS" id="PR00036">
    <property type="entry name" value="HTHLACI"/>
</dbReference>
<evidence type="ECO:0000313" key="6">
    <source>
        <dbReference type="Proteomes" id="UP000004508"/>
    </source>
</evidence>
<dbReference type="CDD" id="cd06267">
    <property type="entry name" value="PBP1_LacI_sugar_binding-like"/>
    <property type="match status" value="1"/>
</dbReference>
<comment type="caution">
    <text evidence="5">The sequence shown here is derived from an EMBL/GenBank/DDBJ whole genome shotgun (WGS) entry which is preliminary data.</text>
</comment>
<dbReference type="AlphaFoldDB" id="D6TR00"/>
<organism evidence="5 6">
    <name type="scientific">Ktedonobacter racemifer DSM 44963</name>
    <dbReference type="NCBI Taxonomy" id="485913"/>
    <lineage>
        <taxon>Bacteria</taxon>
        <taxon>Bacillati</taxon>
        <taxon>Chloroflexota</taxon>
        <taxon>Ktedonobacteria</taxon>
        <taxon>Ktedonobacterales</taxon>
        <taxon>Ktedonobacteraceae</taxon>
        <taxon>Ktedonobacter</taxon>
    </lineage>
</organism>
<dbReference type="PROSITE" id="PS50932">
    <property type="entry name" value="HTH_LACI_2"/>
    <property type="match status" value="1"/>
</dbReference>